<proteinExistence type="inferred from homology"/>
<dbReference type="Pfam" id="PF00210">
    <property type="entry name" value="Ferritin"/>
    <property type="match status" value="1"/>
</dbReference>
<organism evidence="3">
    <name type="scientific">uncultured Caudovirales phage</name>
    <dbReference type="NCBI Taxonomy" id="2100421"/>
    <lineage>
        <taxon>Viruses</taxon>
        <taxon>Duplodnaviria</taxon>
        <taxon>Heunggongvirae</taxon>
        <taxon>Uroviricota</taxon>
        <taxon>Caudoviricetes</taxon>
        <taxon>Peduoviridae</taxon>
        <taxon>Maltschvirus</taxon>
        <taxon>Maltschvirus maltsch</taxon>
    </lineage>
</organism>
<evidence type="ECO:0000313" key="3">
    <source>
        <dbReference type="EMBL" id="CAB4124296.1"/>
    </source>
</evidence>
<evidence type="ECO:0000256" key="1">
    <source>
        <dbReference type="ARBA" id="ARBA00009497"/>
    </source>
</evidence>
<comment type="similarity">
    <text evidence="1">Belongs to the Dps family.</text>
</comment>
<dbReference type="SUPFAM" id="SSF47240">
    <property type="entry name" value="Ferritin-like"/>
    <property type="match status" value="1"/>
</dbReference>
<keyword evidence="3" id="KW-0238">DNA-binding</keyword>
<protein>
    <submittedName>
        <fullName evidence="3">Dps DNA-binding ferritin-like protein (Oxidative damage protectant)</fullName>
    </submittedName>
</protein>
<dbReference type="PANTHER" id="PTHR42932">
    <property type="entry name" value="GENERAL STRESS PROTEIN 20U"/>
    <property type="match status" value="1"/>
</dbReference>
<dbReference type="InterPro" id="IPR012347">
    <property type="entry name" value="Ferritin-like"/>
</dbReference>
<accession>A0A6J5KST5</accession>
<dbReference type="InterPro" id="IPR002177">
    <property type="entry name" value="DPS_DNA-bd"/>
</dbReference>
<feature type="domain" description="Ferritin/DPS" evidence="2">
    <location>
        <begin position="40"/>
        <end position="176"/>
    </location>
</feature>
<dbReference type="PIRSF" id="PIRSF005900">
    <property type="entry name" value="Dps"/>
    <property type="match status" value="1"/>
</dbReference>
<dbReference type="Gene3D" id="1.20.1260.10">
    <property type="match status" value="1"/>
</dbReference>
<dbReference type="InterPro" id="IPR008331">
    <property type="entry name" value="Ferritin_DPS_dom"/>
</dbReference>
<evidence type="ECO:0000259" key="2">
    <source>
        <dbReference type="Pfam" id="PF00210"/>
    </source>
</evidence>
<gene>
    <name evidence="3" type="ORF">UFOVP49_134</name>
</gene>
<dbReference type="EMBL" id="LR796178">
    <property type="protein sequence ID" value="CAB4124296.1"/>
    <property type="molecule type" value="Genomic_DNA"/>
</dbReference>
<dbReference type="PANTHER" id="PTHR42932:SF3">
    <property type="entry name" value="DNA PROTECTION DURING STARVATION PROTEIN"/>
    <property type="match status" value="1"/>
</dbReference>
<sequence>MNYGQNDKLKNLNASVLRLIRENNEAAMVPQTAAGALVLQLRKIIADGYVFYFKAHTFHWNVEGANFPQYHDFFGKVYEQVFGNLDTIAEEMRALRAYAPISLATLIATANIKETPYVPAPEMMFTILAEDNNTIITGLTAGYKLAEAANEVGLSNLLQDLIDKHKKLGWMITSIVSGPGKGE</sequence>
<reference evidence="3" key="1">
    <citation type="submission" date="2020-04" db="EMBL/GenBank/DDBJ databases">
        <authorList>
            <person name="Chiriac C."/>
            <person name="Salcher M."/>
            <person name="Ghai R."/>
            <person name="Kavagutti S V."/>
        </authorList>
    </citation>
    <scope>NUCLEOTIDE SEQUENCE</scope>
</reference>
<dbReference type="GO" id="GO:0003677">
    <property type="term" value="F:DNA binding"/>
    <property type="evidence" value="ECO:0007669"/>
    <property type="project" value="UniProtKB-KW"/>
</dbReference>
<dbReference type="CDD" id="cd01043">
    <property type="entry name" value="DPS"/>
    <property type="match status" value="1"/>
</dbReference>
<dbReference type="GO" id="GO:0008199">
    <property type="term" value="F:ferric iron binding"/>
    <property type="evidence" value="ECO:0007669"/>
    <property type="project" value="InterPro"/>
</dbReference>
<dbReference type="PRINTS" id="PR01346">
    <property type="entry name" value="HELNAPAPROT"/>
</dbReference>
<dbReference type="InterPro" id="IPR009078">
    <property type="entry name" value="Ferritin-like_SF"/>
</dbReference>
<name>A0A6J5KST5_9CAUD</name>